<name>A0AAV7HGS3_DENCH</name>
<keyword evidence="1" id="KW-0812">Transmembrane</keyword>
<protein>
    <submittedName>
        <fullName evidence="2">Uncharacterized protein</fullName>
    </submittedName>
</protein>
<evidence type="ECO:0000256" key="1">
    <source>
        <dbReference type="SAM" id="Phobius"/>
    </source>
</evidence>
<proteinExistence type="predicted"/>
<organism evidence="2 3">
    <name type="scientific">Dendrobium chrysotoxum</name>
    <name type="common">Orchid</name>
    <dbReference type="NCBI Taxonomy" id="161865"/>
    <lineage>
        <taxon>Eukaryota</taxon>
        <taxon>Viridiplantae</taxon>
        <taxon>Streptophyta</taxon>
        <taxon>Embryophyta</taxon>
        <taxon>Tracheophyta</taxon>
        <taxon>Spermatophyta</taxon>
        <taxon>Magnoliopsida</taxon>
        <taxon>Liliopsida</taxon>
        <taxon>Asparagales</taxon>
        <taxon>Orchidaceae</taxon>
        <taxon>Epidendroideae</taxon>
        <taxon>Malaxideae</taxon>
        <taxon>Dendrobiinae</taxon>
        <taxon>Dendrobium</taxon>
    </lineage>
</organism>
<dbReference type="EMBL" id="JAGFBR010000005">
    <property type="protein sequence ID" value="KAH0467335.1"/>
    <property type="molecule type" value="Genomic_DNA"/>
</dbReference>
<dbReference type="Proteomes" id="UP000775213">
    <property type="component" value="Unassembled WGS sequence"/>
</dbReference>
<reference evidence="2 3" key="1">
    <citation type="journal article" date="2021" name="Hortic Res">
        <title>Chromosome-scale assembly of the Dendrobium chrysotoxum genome enhances the understanding of orchid evolution.</title>
        <authorList>
            <person name="Zhang Y."/>
            <person name="Zhang G.Q."/>
            <person name="Zhang D."/>
            <person name="Liu X.D."/>
            <person name="Xu X.Y."/>
            <person name="Sun W.H."/>
            <person name="Yu X."/>
            <person name="Zhu X."/>
            <person name="Wang Z.W."/>
            <person name="Zhao X."/>
            <person name="Zhong W.Y."/>
            <person name="Chen H."/>
            <person name="Yin W.L."/>
            <person name="Huang T."/>
            <person name="Niu S.C."/>
            <person name="Liu Z.J."/>
        </authorList>
    </citation>
    <scope>NUCLEOTIDE SEQUENCE [LARGE SCALE GENOMIC DNA]</scope>
    <source>
        <strain evidence="2">Lindl</strain>
    </source>
</reference>
<keyword evidence="3" id="KW-1185">Reference proteome</keyword>
<evidence type="ECO:0000313" key="3">
    <source>
        <dbReference type="Proteomes" id="UP000775213"/>
    </source>
</evidence>
<evidence type="ECO:0000313" key="2">
    <source>
        <dbReference type="EMBL" id="KAH0467335.1"/>
    </source>
</evidence>
<keyword evidence="1" id="KW-1133">Transmembrane helix</keyword>
<feature type="transmembrane region" description="Helical" evidence="1">
    <location>
        <begin position="35"/>
        <end position="58"/>
    </location>
</feature>
<dbReference type="AlphaFoldDB" id="A0AAV7HGS3"/>
<comment type="caution">
    <text evidence="2">The sequence shown here is derived from an EMBL/GenBank/DDBJ whole genome shotgun (WGS) entry which is preliminary data.</text>
</comment>
<sequence>MDISNNIKCSENVILDAICDLSIKWLLWKFRGNHLLRYSIMCTTGFLILPCTTAIFLFKTCVTSEKSLLWCPLQRFKESQLLGMGSLLIFFFAWKNEWL</sequence>
<keyword evidence="1" id="KW-0472">Membrane</keyword>
<gene>
    <name evidence="2" type="ORF">IEQ34_004573</name>
</gene>
<accession>A0AAV7HGS3</accession>